<comment type="caution">
    <text evidence="2">The sequence shown here is derived from an EMBL/GenBank/DDBJ whole genome shotgun (WGS) entry which is preliminary data.</text>
</comment>
<organism evidence="2 3">
    <name type="scientific">Geothrix edaphica</name>
    <dbReference type="NCBI Taxonomy" id="2927976"/>
    <lineage>
        <taxon>Bacteria</taxon>
        <taxon>Pseudomonadati</taxon>
        <taxon>Acidobacteriota</taxon>
        <taxon>Holophagae</taxon>
        <taxon>Holophagales</taxon>
        <taxon>Holophagaceae</taxon>
        <taxon>Geothrix</taxon>
    </lineage>
</organism>
<dbReference type="RefSeq" id="WP_285607778.1">
    <property type="nucleotide sequence ID" value="NZ_BSDC01000001.1"/>
</dbReference>
<protein>
    <submittedName>
        <fullName evidence="2">Uncharacterized protein</fullName>
    </submittedName>
</protein>
<dbReference type="Proteomes" id="UP001165044">
    <property type="component" value="Unassembled WGS sequence"/>
</dbReference>
<reference evidence="2" key="1">
    <citation type="journal article" date="2023" name="Antonie Van Leeuwenhoek">
        <title>Mesoterricola silvestris gen. nov., sp. nov., Mesoterricola sediminis sp. nov., Geothrix oryzae sp. nov., Geothrix edaphica sp. nov., Geothrix rubra sp. nov., and Geothrix limicola sp. nov., six novel members of Acidobacteriota isolated from soils.</title>
        <authorList>
            <person name="Itoh H."/>
            <person name="Sugisawa Y."/>
            <person name="Mise K."/>
            <person name="Xu Z."/>
            <person name="Kuniyasu M."/>
            <person name="Ushijima N."/>
            <person name="Kawano K."/>
            <person name="Kobayashi E."/>
            <person name="Shiratori Y."/>
            <person name="Masuda Y."/>
            <person name="Senoo K."/>
        </authorList>
    </citation>
    <scope>NUCLEOTIDE SEQUENCE</scope>
    <source>
        <strain evidence="2">Red802</strain>
    </source>
</reference>
<keyword evidence="3" id="KW-1185">Reference proteome</keyword>
<evidence type="ECO:0000313" key="3">
    <source>
        <dbReference type="Proteomes" id="UP001165044"/>
    </source>
</evidence>
<evidence type="ECO:0000256" key="1">
    <source>
        <dbReference type="SAM" id="MobiDB-lite"/>
    </source>
</evidence>
<feature type="region of interest" description="Disordered" evidence="1">
    <location>
        <begin position="1"/>
        <end position="32"/>
    </location>
</feature>
<evidence type="ECO:0000313" key="2">
    <source>
        <dbReference type="EMBL" id="GLH67005.1"/>
    </source>
</evidence>
<sequence length="62" mass="7261">MQPPRSILRSQALASRAIPMNESPKAHPLLRTTPTPEERWASLQRRTQEMISYFVATLRRTW</sequence>
<accession>A0ABQ5PY03</accession>
<name>A0ABQ5PY03_9BACT</name>
<gene>
    <name evidence="2" type="ORF">GETHED_13690</name>
</gene>
<dbReference type="EMBL" id="BSDC01000001">
    <property type="protein sequence ID" value="GLH67005.1"/>
    <property type="molecule type" value="Genomic_DNA"/>
</dbReference>
<proteinExistence type="predicted"/>